<dbReference type="OrthoDB" id="9967169at2"/>
<name>A0A4R6YQ55_9GAMM</name>
<evidence type="ECO:0000313" key="1">
    <source>
        <dbReference type="EMBL" id="TDR39956.1"/>
    </source>
</evidence>
<gene>
    <name evidence="1" type="ORF">DFR29_1147</name>
</gene>
<reference evidence="1 2" key="1">
    <citation type="submission" date="2019-03" db="EMBL/GenBank/DDBJ databases">
        <title>Genomic Encyclopedia of Type Strains, Phase IV (KMG-IV): sequencing the most valuable type-strain genomes for metagenomic binning, comparative biology and taxonomic classification.</title>
        <authorList>
            <person name="Goeker M."/>
        </authorList>
    </citation>
    <scope>NUCLEOTIDE SEQUENCE [LARGE SCALE GENOMIC DNA]</scope>
    <source>
        <strain evidence="1 2">DSM 21667</strain>
    </source>
</reference>
<organism evidence="1 2">
    <name type="scientific">Tahibacter aquaticus</name>
    <dbReference type="NCBI Taxonomy" id="520092"/>
    <lineage>
        <taxon>Bacteria</taxon>
        <taxon>Pseudomonadati</taxon>
        <taxon>Pseudomonadota</taxon>
        <taxon>Gammaproteobacteria</taxon>
        <taxon>Lysobacterales</taxon>
        <taxon>Rhodanobacteraceae</taxon>
        <taxon>Tahibacter</taxon>
    </lineage>
</organism>
<evidence type="ECO:0000313" key="2">
    <source>
        <dbReference type="Proteomes" id="UP000295293"/>
    </source>
</evidence>
<dbReference type="AlphaFoldDB" id="A0A4R6YQ55"/>
<dbReference type="RefSeq" id="WP_133820449.1">
    <property type="nucleotide sequence ID" value="NZ_SNZH01000014.1"/>
</dbReference>
<proteinExistence type="predicted"/>
<comment type="caution">
    <text evidence="1">The sequence shown here is derived from an EMBL/GenBank/DDBJ whole genome shotgun (WGS) entry which is preliminary data.</text>
</comment>
<dbReference type="EMBL" id="SNZH01000014">
    <property type="protein sequence ID" value="TDR39956.1"/>
    <property type="molecule type" value="Genomic_DNA"/>
</dbReference>
<accession>A0A4R6YQ55</accession>
<sequence length="157" mass="17918">MSTEAHTITQSPLLEMEDIEKAVLDSAALTPAEAEERFRRIGDILLLNVQVLDLDEDIDNLATFAVGAAEELSDFLRERTLRFAGRRHWQYRPLILKKGGNNDAFSDLYPPEFRKETMMECLLYNLCKDDRFAEGANALAGLRDYPPVTKKARKTKR</sequence>
<dbReference type="Proteomes" id="UP000295293">
    <property type="component" value="Unassembled WGS sequence"/>
</dbReference>
<protein>
    <submittedName>
        <fullName evidence="1">Uncharacterized protein</fullName>
    </submittedName>
</protein>
<keyword evidence="2" id="KW-1185">Reference proteome</keyword>